<keyword evidence="3" id="KW-1185">Reference proteome</keyword>
<sequence length="146" mass="15090">MLRRPPATSGAVHHPGDPAGVRASPAAVSTGHFEVTEEETCRSRSRTRPPAWSASSSPSTATSAARHALLPLTRDRGRPAPRAQGVTDQSARGCWAGQQEPQAITGHSGPEPPEALVYEGRTDPQVADGSPVAALIQSTDVSLAAA</sequence>
<evidence type="ECO:0000256" key="1">
    <source>
        <dbReference type="SAM" id="MobiDB-lite"/>
    </source>
</evidence>
<proteinExistence type="predicted"/>
<evidence type="ECO:0000313" key="3">
    <source>
        <dbReference type="Proteomes" id="UP001519309"/>
    </source>
</evidence>
<feature type="compositionally biased region" description="Low complexity" evidence="1">
    <location>
        <begin position="48"/>
        <end position="66"/>
    </location>
</feature>
<comment type="caution">
    <text evidence="2">The sequence shown here is derived from an EMBL/GenBank/DDBJ whole genome shotgun (WGS) entry which is preliminary data.</text>
</comment>
<organism evidence="2 3">
    <name type="scientific">Streptomyces griseochromogenes</name>
    <dbReference type="NCBI Taxonomy" id="68214"/>
    <lineage>
        <taxon>Bacteria</taxon>
        <taxon>Bacillati</taxon>
        <taxon>Actinomycetota</taxon>
        <taxon>Actinomycetes</taxon>
        <taxon>Kitasatosporales</taxon>
        <taxon>Streptomycetaceae</taxon>
        <taxon>Streptomyces</taxon>
    </lineage>
</organism>
<dbReference type="Proteomes" id="UP001519309">
    <property type="component" value="Unassembled WGS sequence"/>
</dbReference>
<reference evidence="2 3" key="1">
    <citation type="submission" date="2021-03" db="EMBL/GenBank/DDBJ databases">
        <title>Genomic Encyclopedia of Type Strains, Phase IV (KMG-IV): sequencing the most valuable type-strain genomes for metagenomic binning, comparative biology and taxonomic classification.</title>
        <authorList>
            <person name="Goeker M."/>
        </authorList>
    </citation>
    <scope>NUCLEOTIDE SEQUENCE [LARGE SCALE GENOMIC DNA]</scope>
    <source>
        <strain evidence="2 3">DSM 40499</strain>
    </source>
</reference>
<name>A0ABS4M8G4_9ACTN</name>
<dbReference type="EMBL" id="JAGGLP010000036">
    <property type="protein sequence ID" value="MBP2055958.1"/>
    <property type="molecule type" value="Genomic_DNA"/>
</dbReference>
<gene>
    <name evidence="2" type="ORF">J2Z21_008975</name>
</gene>
<protein>
    <submittedName>
        <fullName evidence="2">Uncharacterized protein</fullName>
    </submittedName>
</protein>
<feature type="region of interest" description="Disordered" evidence="1">
    <location>
        <begin position="1"/>
        <end position="126"/>
    </location>
</feature>
<evidence type="ECO:0000313" key="2">
    <source>
        <dbReference type="EMBL" id="MBP2055958.1"/>
    </source>
</evidence>
<accession>A0ABS4M8G4</accession>
<dbReference type="RefSeq" id="WP_159400081.1">
    <property type="nucleotide sequence ID" value="NZ_CP016279.1"/>
</dbReference>